<reference evidence="2 3" key="1">
    <citation type="journal article" date="2019" name="PLoS Pathog.">
        <title>Genome sequence of the bovine parasite Schistosoma bovis Tanzania.</title>
        <authorList>
            <person name="Oey H."/>
            <person name="Zakrzewski M."/>
            <person name="Gobert G."/>
            <person name="Gravermann K."/>
            <person name="Stoye J."/>
            <person name="Jones M."/>
            <person name="Mcmanus D."/>
            <person name="Krause L."/>
        </authorList>
    </citation>
    <scope>NUCLEOTIDE SEQUENCE [LARGE SCALE GENOMIC DNA]</scope>
    <source>
        <strain evidence="2 3">TAN1997</strain>
    </source>
</reference>
<keyword evidence="3" id="KW-1185">Reference proteome</keyword>
<feature type="signal peptide" evidence="1">
    <location>
        <begin position="1"/>
        <end position="30"/>
    </location>
</feature>
<protein>
    <submittedName>
        <fullName evidence="2">Uncharacterized protein</fullName>
    </submittedName>
</protein>
<proteinExistence type="predicted"/>
<name>A0A430QDB3_SCHBO</name>
<dbReference type="STRING" id="6184.A0A430QDB3"/>
<feature type="chain" id="PRO_5019549175" evidence="1">
    <location>
        <begin position="31"/>
        <end position="67"/>
    </location>
</feature>
<dbReference type="Proteomes" id="UP000290809">
    <property type="component" value="Unassembled WGS sequence"/>
</dbReference>
<dbReference type="EMBL" id="QMKO01001934">
    <property type="protein sequence ID" value="RTG85644.1"/>
    <property type="molecule type" value="Genomic_DNA"/>
</dbReference>
<comment type="caution">
    <text evidence="2">The sequence shown here is derived from an EMBL/GenBank/DDBJ whole genome shotgun (WGS) entry which is preliminary data.</text>
</comment>
<dbReference type="AlphaFoldDB" id="A0A430QDB3"/>
<gene>
    <name evidence="2" type="ORF">DC041_0001469</name>
</gene>
<sequence>MVRRNLLNYQLKSLLLLSLLLLLLGDKISGIITIRRATTDNRGLEINLLIGETENSPEIKQTFDLIG</sequence>
<keyword evidence="1" id="KW-0732">Signal</keyword>
<organism evidence="2 3">
    <name type="scientific">Schistosoma bovis</name>
    <name type="common">Blood fluke</name>
    <dbReference type="NCBI Taxonomy" id="6184"/>
    <lineage>
        <taxon>Eukaryota</taxon>
        <taxon>Metazoa</taxon>
        <taxon>Spiralia</taxon>
        <taxon>Lophotrochozoa</taxon>
        <taxon>Platyhelminthes</taxon>
        <taxon>Trematoda</taxon>
        <taxon>Digenea</taxon>
        <taxon>Strigeidida</taxon>
        <taxon>Schistosomatoidea</taxon>
        <taxon>Schistosomatidae</taxon>
        <taxon>Schistosoma</taxon>
    </lineage>
</organism>
<evidence type="ECO:0000256" key="1">
    <source>
        <dbReference type="SAM" id="SignalP"/>
    </source>
</evidence>
<accession>A0A430QDB3</accession>
<evidence type="ECO:0000313" key="3">
    <source>
        <dbReference type="Proteomes" id="UP000290809"/>
    </source>
</evidence>
<evidence type="ECO:0000313" key="2">
    <source>
        <dbReference type="EMBL" id="RTG85644.1"/>
    </source>
</evidence>